<dbReference type="RefSeq" id="WP_246417018.1">
    <property type="nucleotide sequence ID" value="NZ_JACHHX010000005.1"/>
</dbReference>
<keyword evidence="6" id="KW-0998">Cell outer membrane</keyword>
<comment type="caution">
    <text evidence="9">The sequence shown here is derived from an EMBL/GenBank/DDBJ whole genome shotgun (WGS) entry which is preliminary data.</text>
</comment>
<feature type="domain" description="TonB-dependent transporter Oar-like beta-barrel" evidence="8">
    <location>
        <begin position="356"/>
        <end position="996"/>
    </location>
</feature>
<accession>A0A7W8DDY9</accession>
<dbReference type="InterPro" id="IPR057601">
    <property type="entry name" value="Oar-like_b-barrel"/>
</dbReference>
<evidence type="ECO:0000313" key="9">
    <source>
        <dbReference type="EMBL" id="MBB5015184.1"/>
    </source>
</evidence>
<dbReference type="SUPFAM" id="SSF56935">
    <property type="entry name" value="Porins"/>
    <property type="match status" value="1"/>
</dbReference>
<evidence type="ECO:0000256" key="1">
    <source>
        <dbReference type="ARBA" id="ARBA00004571"/>
    </source>
</evidence>
<dbReference type="Gene3D" id="2.40.170.20">
    <property type="entry name" value="TonB-dependent receptor, beta-barrel domain"/>
    <property type="match status" value="1"/>
</dbReference>
<protein>
    <recommendedName>
        <fullName evidence="8">TonB-dependent transporter Oar-like beta-barrel domain-containing protein</fullName>
    </recommendedName>
</protein>
<evidence type="ECO:0000256" key="3">
    <source>
        <dbReference type="ARBA" id="ARBA00022452"/>
    </source>
</evidence>
<feature type="domain" description="TonB-dependent transporter Oar-like beta-barrel" evidence="8">
    <location>
        <begin position="248"/>
        <end position="329"/>
    </location>
</feature>
<dbReference type="GO" id="GO:0009279">
    <property type="term" value="C:cell outer membrane"/>
    <property type="evidence" value="ECO:0007669"/>
    <property type="project" value="UniProtKB-SubCell"/>
</dbReference>
<evidence type="ECO:0000259" key="8">
    <source>
        <dbReference type="Pfam" id="PF25183"/>
    </source>
</evidence>
<evidence type="ECO:0000256" key="5">
    <source>
        <dbReference type="ARBA" id="ARBA00023136"/>
    </source>
</evidence>
<dbReference type="SUPFAM" id="SSF49452">
    <property type="entry name" value="Starch-binding domain-like"/>
    <property type="match status" value="1"/>
</dbReference>
<feature type="signal peptide" evidence="7">
    <location>
        <begin position="1"/>
        <end position="27"/>
    </location>
</feature>
<dbReference type="PANTHER" id="PTHR30069:SF46">
    <property type="entry name" value="OAR PROTEIN"/>
    <property type="match status" value="1"/>
</dbReference>
<name>A0A7W8DDY9_9GAMM</name>
<organism evidence="9 10">
    <name type="scientific">Rehaibacterium terrae</name>
    <dbReference type="NCBI Taxonomy" id="1341696"/>
    <lineage>
        <taxon>Bacteria</taxon>
        <taxon>Pseudomonadati</taxon>
        <taxon>Pseudomonadota</taxon>
        <taxon>Gammaproteobacteria</taxon>
        <taxon>Lysobacterales</taxon>
        <taxon>Lysobacteraceae</taxon>
        <taxon>Rehaibacterium</taxon>
    </lineage>
</organism>
<comment type="subcellular location">
    <subcellularLocation>
        <location evidence="1">Cell outer membrane</location>
        <topology evidence="1">Multi-pass membrane protein</topology>
    </subcellularLocation>
</comment>
<dbReference type="InterPro" id="IPR036942">
    <property type="entry name" value="Beta-barrel_TonB_sf"/>
</dbReference>
<dbReference type="GO" id="GO:0044718">
    <property type="term" value="P:siderophore transmembrane transport"/>
    <property type="evidence" value="ECO:0007669"/>
    <property type="project" value="TreeGrafter"/>
</dbReference>
<evidence type="ECO:0000256" key="2">
    <source>
        <dbReference type="ARBA" id="ARBA00022448"/>
    </source>
</evidence>
<keyword evidence="4" id="KW-0812">Transmembrane</keyword>
<dbReference type="AlphaFoldDB" id="A0A7W8DDY9"/>
<gene>
    <name evidence="9" type="ORF">HNQ58_001065</name>
</gene>
<keyword evidence="7" id="KW-0732">Signal</keyword>
<evidence type="ECO:0000256" key="4">
    <source>
        <dbReference type="ARBA" id="ARBA00022692"/>
    </source>
</evidence>
<dbReference type="GO" id="GO:0015344">
    <property type="term" value="F:siderophore uptake transmembrane transporter activity"/>
    <property type="evidence" value="ECO:0007669"/>
    <property type="project" value="TreeGrafter"/>
</dbReference>
<proteinExistence type="predicted"/>
<evidence type="ECO:0000256" key="6">
    <source>
        <dbReference type="ARBA" id="ARBA00023237"/>
    </source>
</evidence>
<sequence>MKNRSTVRLSRLALGLAVALAAAPAFAQSTSAALSGRIVGDDGQPVAGAQVTILHTPSGTISRATTDAEGRYTARGLRVGGPYTVTVSRDGYQSTAQENVYALLAETSQVNLELRSEVSSLEAITVVGSAIDSVFGPDRMGTGTNVSREDIDRLPSIARNIQDYMRLDPRIAQTDKERTEISAGGQNTRFNNIRVDGVTVNDGFGLESNNLVTARQPISIDAIEALNISLANYDVSLSGYTGVNVDAVTKSGTNDFSGTVYGLYRSGDWARDDIIPGSFFAPPKEEQTYGMTFGGPLIRDKLFFFLTYEKFERTLGAPTNLPAGITAAQIQEVRNIAQNVWGFDAGDFALPGKLKFEVEDIVAKVDWNINDDHRAYFRYNKSEQTEPFLRQIGARSLSLSSFWQTNNKTYESAVVQLFSDWSDRFSTEFKIGRSESSSLWDLNSRLPQIQICLNSTSCSGADSIYLGAEQFRHINILETQIDTAYGAGFLFLGDHEIKFGAEYQKNEAYNLFGRDQFGVYQFVGLDAFRNGTPSQFNVRYPINGDINSIAAQIKLENLALFIQDTWSVNYNLTLNYGLRYDVPNVPTPPPANPAASAIFGYDNTNTIDGNGLLQPRVGFNYTFDSERPTQLRGGVGLFSGAAANVWLANPYQNNGGITLGEFFSSTGAGIVFSPNPDNQPGTRVDPNNPTPGGPLDLVDGDLKQPAVWKANLAIEHELPWWGIVGSAELLLTSVKEGLYYENLNLGRPSLQARDGRLMYWGNPFAAPNGSFNTGSANARGNRNRQFTDVTVLRPTNKGEGQQLTLSLNKPVVENWSWSLAYTYTNATEVSPLTSSQAISNWANSFRLNPNEPIAARSVYEVRDRFIGTLGYQTFLFDGYKTSFALFYEGRSGRPYSWSFLNDANGDGRVNDLLYVPAGPGDVIFTGGAAMEQAFFDFMRRNPGLARFAGSVATPGSERSPWVNTFDIRISQEIPGFFGNHKAEIWLDIQNVGNLINKDWGRIEEIGFPFGKGVVSFAGIDQATGKYRYTFNEANVRDVVLRDNRGESRWSAQIGFRYRF</sequence>
<dbReference type="EMBL" id="JACHHX010000005">
    <property type="protein sequence ID" value="MBB5015184.1"/>
    <property type="molecule type" value="Genomic_DNA"/>
</dbReference>
<evidence type="ECO:0000256" key="7">
    <source>
        <dbReference type="SAM" id="SignalP"/>
    </source>
</evidence>
<dbReference type="InterPro" id="IPR013784">
    <property type="entry name" value="Carb-bd-like_fold"/>
</dbReference>
<dbReference type="Proteomes" id="UP000519004">
    <property type="component" value="Unassembled WGS sequence"/>
</dbReference>
<keyword evidence="5" id="KW-0472">Membrane</keyword>
<dbReference type="Pfam" id="PF13620">
    <property type="entry name" value="CarboxypepD_reg"/>
    <property type="match status" value="1"/>
</dbReference>
<dbReference type="GO" id="GO:0030246">
    <property type="term" value="F:carbohydrate binding"/>
    <property type="evidence" value="ECO:0007669"/>
    <property type="project" value="InterPro"/>
</dbReference>
<keyword evidence="2" id="KW-0813">Transport</keyword>
<reference evidence="9 10" key="1">
    <citation type="submission" date="2020-08" db="EMBL/GenBank/DDBJ databases">
        <title>Genomic Encyclopedia of Type Strains, Phase IV (KMG-IV): sequencing the most valuable type-strain genomes for metagenomic binning, comparative biology and taxonomic classification.</title>
        <authorList>
            <person name="Goeker M."/>
        </authorList>
    </citation>
    <scope>NUCLEOTIDE SEQUENCE [LARGE SCALE GENOMIC DNA]</scope>
    <source>
        <strain evidence="9 10">DSM 25897</strain>
    </source>
</reference>
<feature type="chain" id="PRO_5030825551" description="TonB-dependent transporter Oar-like beta-barrel domain-containing protein" evidence="7">
    <location>
        <begin position="28"/>
        <end position="1059"/>
    </location>
</feature>
<keyword evidence="3" id="KW-1134">Transmembrane beta strand</keyword>
<dbReference type="PANTHER" id="PTHR30069">
    <property type="entry name" value="TONB-DEPENDENT OUTER MEMBRANE RECEPTOR"/>
    <property type="match status" value="1"/>
</dbReference>
<evidence type="ECO:0000313" key="10">
    <source>
        <dbReference type="Proteomes" id="UP000519004"/>
    </source>
</evidence>
<dbReference type="Gene3D" id="2.60.40.1120">
    <property type="entry name" value="Carboxypeptidase-like, regulatory domain"/>
    <property type="match status" value="1"/>
</dbReference>
<dbReference type="InterPro" id="IPR039426">
    <property type="entry name" value="TonB-dep_rcpt-like"/>
</dbReference>
<dbReference type="Pfam" id="PF25183">
    <property type="entry name" value="OMP_b-brl_4"/>
    <property type="match status" value="2"/>
</dbReference>
<keyword evidence="10" id="KW-1185">Reference proteome</keyword>